<protein>
    <recommendedName>
        <fullName evidence="1">Restriction endonuclease type IV Mrr domain-containing protein</fullName>
    </recommendedName>
</protein>
<dbReference type="STRING" id="1860102.ACCAA_50118"/>
<dbReference type="Pfam" id="PF04471">
    <property type="entry name" value="Mrr_cat"/>
    <property type="match status" value="1"/>
</dbReference>
<dbReference type="Proteomes" id="UP000199169">
    <property type="component" value="Unassembled WGS sequence"/>
</dbReference>
<dbReference type="InterPro" id="IPR007560">
    <property type="entry name" value="Restrct_endonuc_IV_Mrr"/>
</dbReference>
<dbReference type="PANTHER" id="PTHR30015:SF6">
    <property type="entry name" value="SLL1429 PROTEIN"/>
    <property type="match status" value="1"/>
</dbReference>
<proteinExistence type="predicted"/>
<dbReference type="Gene3D" id="3.40.1350.10">
    <property type="match status" value="1"/>
</dbReference>
<dbReference type="PANTHER" id="PTHR30015">
    <property type="entry name" value="MRR RESTRICTION SYSTEM PROTEIN"/>
    <property type="match status" value="1"/>
</dbReference>
<name>A0A1A8XT25_9PROT</name>
<dbReference type="GO" id="GO:0015666">
    <property type="term" value="F:restriction endodeoxyribonuclease activity"/>
    <property type="evidence" value="ECO:0007669"/>
    <property type="project" value="TreeGrafter"/>
</dbReference>
<dbReference type="GO" id="GO:0003677">
    <property type="term" value="F:DNA binding"/>
    <property type="evidence" value="ECO:0007669"/>
    <property type="project" value="InterPro"/>
</dbReference>
<feature type="domain" description="Restriction endonuclease type IV Mrr" evidence="1">
    <location>
        <begin position="180"/>
        <end position="284"/>
    </location>
</feature>
<keyword evidence="3" id="KW-1185">Reference proteome</keyword>
<dbReference type="EMBL" id="FLQX01000127">
    <property type="protein sequence ID" value="SBT07886.1"/>
    <property type="molecule type" value="Genomic_DNA"/>
</dbReference>
<gene>
    <name evidence="2" type="ORF">ACCAA_50118</name>
</gene>
<dbReference type="SUPFAM" id="SSF52980">
    <property type="entry name" value="Restriction endonuclease-like"/>
    <property type="match status" value="1"/>
</dbReference>
<sequence>MTHYQQIIIDILQEQHSHLASTKQARLERSRSELTTSILAWKKYTGGPCGHESQDERISKLAARLDALPDKASITPLDTQFFIARLSEIDDAIAKYREVLSIKRRQTEFLGDYGNVDNEKWIKEIFRFIQRNPTVDQAVKSLEVATKEAELNVNWRSTVAERINEQIAPATALLDVEPSDGVAFEHACLLVLQKSGWSARLTPPTGDQGVDILAKKNGISVAIQCKNYRGPVGNSAIQEVYAGKSFYEADVAVAVSRSSYTPSGCLLAKKLGVLLLDQASLNRLEELILAR</sequence>
<reference evidence="3" key="1">
    <citation type="submission" date="2016-06" db="EMBL/GenBank/DDBJ databases">
        <authorList>
            <person name="McIlroy S.J."/>
            <person name="Karst S.M."/>
            <person name="Albertsen M."/>
        </authorList>
    </citation>
    <scope>NUCLEOTIDE SEQUENCE [LARGE SCALE GENOMIC DNA]</scope>
</reference>
<evidence type="ECO:0000259" key="1">
    <source>
        <dbReference type="Pfam" id="PF04471"/>
    </source>
</evidence>
<dbReference type="InterPro" id="IPR011856">
    <property type="entry name" value="tRNA_endonuc-like_dom_sf"/>
</dbReference>
<organism evidence="2 3">
    <name type="scientific">Candidatus Accumulibacter aalborgensis</name>
    <dbReference type="NCBI Taxonomy" id="1860102"/>
    <lineage>
        <taxon>Bacteria</taxon>
        <taxon>Pseudomonadati</taxon>
        <taxon>Pseudomonadota</taxon>
        <taxon>Betaproteobacteria</taxon>
        <taxon>Candidatus Accumulibacter</taxon>
    </lineage>
</organism>
<dbReference type="InterPro" id="IPR011335">
    <property type="entry name" value="Restrct_endonuc-II-like"/>
</dbReference>
<evidence type="ECO:0000313" key="3">
    <source>
        <dbReference type="Proteomes" id="UP000199169"/>
    </source>
</evidence>
<dbReference type="RefSeq" id="WP_186407941.1">
    <property type="nucleotide sequence ID" value="NZ_FLQX01000127.1"/>
</dbReference>
<dbReference type="InterPro" id="IPR052906">
    <property type="entry name" value="Type_IV_Methyl-Rstrct_Enzyme"/>
</dbReference>
<dbReference type="GO" id="GO:0009307">
    <property type="term" value="P:DNA restriction-modification system"/>
    <property type="evidence" value="ECO:0007669"/>
    <property type="project" value="InterPro"/>
</dbReference>
<accession>A0A1A8XT25</accession>
<evidence type="ECO:0000313" key="2">
    <source>
        <dbReference type="EMBL" id="SBT07886.1"/>
    </source>
</evidence>
<dbReference type="AlphaFoldDB" id="A0A1A8XT25"/>